<gene>
    <name evidence="2" type="ORF">E8E13_001509</name>
</gene>
<protein>
    <submittedName>
        <fullName evidence="2">Uncharacterized protein</fullName>
    </submittedName>
</protein>
<accession>A0A9P4T3I0</accession>
<dbReference type="OrthoDB" id="5428890at2759"/>
<feature type="transmembrane region" description="Helical" evidence="1">
    <location>
        <begin position="94"/>
        <end position="121"/>
    </location>
</feature>
<keyword evidence="1" id="KW-0472">Membrane</keyword>
<keyword evidence="1" id="KW-0812">Transmembrane</keyword>
<reference evidence="2" key="1">
    <citation type="submission" date="2019-04" db="EMBL/GenBank/DDBJ databases">
        <title>Sequencing of skin fungus with MAO and IRED activity.</title>
        <authorList>
            <person name="Marsaioli A.J."/>
            <person name="Bonatto J.M.C."/>
            <person name="Reis Junior O."/>
        </authorList>
    </citation>
    <scope>NUCLEOTIDE SEQUENCE</scope>
    <source>
        <strain evidence="2">30M1</strain>
    </source>
</reference>
<evidence type="ECO:0000313" key="2">
    <source>
        <dbReference type="EMBL" id="KAF2993814.1"/>
    </source>
</evidence>
<evidence type="ECO:0000313" key="3">
    <source>
        <dbReference type="Proteomes" id="UP000801428"/>
    </source>
</evidence>
<keyword evidence="3" id="KW-1185">Reference proteome</keyword>
<keyword evidence="1" id="KW-1133">Transmembrane helix</keyword>
<evidence type="ECO:0000256" key="1">
    <source>
        <dbReference type="SAM" id="Phobius"/>
    </source>
</evidence>
<dbReference type="AlphaFoldDB" id="A0A9P4T3I0"/>
<name>A0A9P4T3I0_CURKU</name>
<organism evidence="2 3">
    <name type="scientific">Curvularia kusanoi</name>
    <name type="common">Cochliobolus kusanoi</name>
    <dbReference type="NCBI Taxonomy" id="90978"/>
    <lineage>
        <taxon>Eukaryota</taxon>
        <taxon>Fungi</taxon>
        <taxon>Dikarya</taxon>
        <taxon>Ascomycota</taxon>
        <taxon>Pezizomycotina</taxon>
        <taxon>Dothideomycetes</taxon>
        <taxon>Pleosporomycetidae</taxon>
        <taxon>Pleosporales</taxon>
        <taxon>Pleosporineae</taxon>
        <taxon>Pleosporaceae</taxon>
        <taxon>Curvularia</taxon>
    </lineage>
</organism>
<dbReference type="Proteomes" id="UP000801428">
    <property type="component" value="Unassembled WGS sequence"/>
</dbReference>
<sequence>MLLEILQTLYKVLFPPGRESEGFASYLTKKHGFQKDFLRYKISWFKRDDDPELDYSYFGDRLLELREELEDPSPRNWFEQLFEGGSKSAERKMLMATTIGVFIAVTIGLFGLVIAGFQAWVGYQQWKHPVQTESN</sequence>
<dbReference type="EMBL" id="SWKU01000047">
    <property type="protein sequence ID" value="KAF2993814.1"/>
    <property type="molecule type" value="Genomic_DNA"/>
</dbReference>
<comment type="caution">
    <text evidence="2">The sequence shown here is derived from an EMBL/GenBank/DDBJ whole genome shotgun (WGS) entry which is preliminary data.</text>
</comment>
<proteinExistence type="predicted"/>